<dbReference type="EMBL" id="JANUGX010000003">
    <property type="protein sequence ID" value="MCS0588283.1"/>
    <property type="molecule type" value="Genomic_DNA"/>
</dbReference>
<reference evidence="1 2" key="1">
    <citation type="submission" date="2022-08" db="EMBL/GenBank/DDBJ databases">
        <title>Reclassification of Massilia species as members of the genera Telluria, Duganella, Pseudoduganella, Mokoshia gen. nov. and Zemynaea gen. nov. using orthogonal and non-orthogonal genome-based approaches.</title>
        <authorList>
            <person name="Bowman J.P."/>
        </authorList>
    </citation>
    <scope>NUCLEOTIDE SEQUENCE [LARGE SCALE GENOMIC DNA]</scope>
    <source>
        <strain evidence="1 2">LMG 28164</strain>
    </source>
</reference>
<comment type="caution">
    <text evidence="1">The sequence shown here is derived from an EMBL/GenBank/DDBJ whole genome shotgun (WGS) entry which is preliminary data.</text>
</comment>
<proteinExistence type="predicted"/>
<dbReference type="Proteomes" id="UP001205560">
    <property type="component" value="Unassembled WGS sequence"/>
</dbReference>
<evidence type="ECO:0000313" key="1">
    <source>
        <dbReference type="EMBL" id="MCS0588283.1"/>
    </source>
</evidence>
<gene>
    <name evidence="1" type="ORF">NX782_03595</name>
</gene>
<sequence>MSGARILLDTYREQAEQWCWRTEWHIQGESALTLFWKFALLNQLTARELAPLITNRTSGRRSKICVKPDIDLRDASVFDLDQLAHMFRVPTARIRRAFLYEILPGSVLRSHGHLRWCTQCLNHGFHTPLFQMRQTRTCPIHEHRLREECPACGQQIPFRLNNPFVLKPFYCPRCGFGLAPAMNQERPELLRLRQEHISNLSLLLQFHRAADADQVDVNDSDRLFISARKAGIFHVNVEEHEIHSRYASFIAHVVNDVAPGLFKKRSGLRPEPVSRYECGCWRPIKSDDDDEFADHDCSSADGEQIDPASESCLSALIDTYKAIRRRLWRQVLWKHQRCVRSAAARMGWRVDGQRTGAFCSQALAFIRWRMLWEGCGTPRYLFAKPALEYYGIVGWHLARPCQVPSHWSTPTKAWISSQIFGATCLAAFDEVSSWSETACKNEIIDWTRSKSAIDHTCLWAVAGRDCCDRPATVYLRNPNASRSGMHGAENLAVHWQRHQAQIERLQR</sequence>
<evidence type="ECO:0000313" key="2">
    <source>
        <dbReference type="Proteomes" id="UP001205560"/>
    </source>
</evidence>
<accession>A0ABT2A266</accession>
<protein>
    <recommendedName>
        <fullName evidence="3">TniQ protein</fullName>
    </recommendedName>
</protein>
<evidence type="ECO:0008006" key="3">
    <source>
        <dbReference type="Google" id="ProtNLM"/>
    </source>
</evidence>
<organism evidence="1 2">
    <name type="scientific">Massilia norwichensis</name>
    <dbReference type="NCBI Taxonomy" id="1442366"/>
    <lineage>
        <taxon>Bacteria</taxon>
        <taxon>Pseudomonadati</taxon>
        <taxon>Pseudomonadota</taxon>
        <taxon>Betaproteobacteria</taxon>
        <taxon>Burkholderiales</taxon>
        <taxon>Oxalobacteraceae</taxon>
        <taxon>Telluria group</taxon>
        <taxon>Massilia</taxon>
    </lineage>
</organism>
<dbReference type="RefSeq" id="WP_258844098.1">
    <property type="nucleotide sequence ID" value="NZ_JANUGX010000003.1"/>
</dbReference>
<name>A0ABT2A266_9BURK</name>
<keyword evidence="2" id="KW-1185">Reference proteome</keyword>